<evidence type="ECO:0000313" key="3">
    <source>
        <dbReference type="Proteomes" id="UP000011932"/>
    </source>
</evidence>
<gene>
    <name evidence="2" type="ORF">A11S_1026</name>
</gene>
<feature type="domain" description="Peptidoglycan binding-like" evidence="1">
    <location>
        <begin position="20"/>
        <end position="68"/>
    </location>
</feature>
<name>M4VXC3_9BACT</name>
<dbReference type="Proteomes" id="UP000011932">
    <property type="component" value="Chromosome"/>
</dbReference>
<dbReference type="HOGENOM" id="CLU_873805_0_0_5"/>
<dbReference type="Pfam" id="PF01471">
    <property type="entry name" value="PG_binding_1"/>
    <property type="match status" value="1"/>
</dbReference>
<proteinExistence type="predicted"/>
<reference evidence="2 3" key="1">
    <citation type="journal article" date="2013" name="ISME J.">
        <title>By their genes ye shall know them: genomic signatures of predatory bacteria.</title>
        <authorList>
            <person name="Pasternak Z."/>
            <person name="Pietrokovski S."/>
            <person name="Rotem O."/>
            <person name="Gophna U."/>
            <person name="Lurie-Weinberger M.N."/>
            <person name="Jurkevitch E."/>
        </authorList>
    </citation>
    <scope>NUCLEOTIDE SEQUENCE [LARGE SCALE GENOMIC DNA]</scope>
    <source>
        <strain evidence="2">EPB</strain>
    </source>
</reference>
<dbReference type="InterPro" id="IPR002477">
    <property type="entry name" value="Peptidoglycan-bd-like"/>
</dbReference>
<evidence type="ECO:0000313" key="2">
    <source>
        <dbReference type="EMBL" id="AGH97844.1"/>
    </source>
</evidence>
<dbReference type="InterPro" id="IPR036365">
    <property type="entry name" value="PGBD-like_sf"/>
</dbReference>
<dbReference type="Gene3D" id="1.10.101.10">
    <property type="entry name" value="PGBD-like superfamily/PGBD"/>
    <property type="match status" value="1"/>
</dbReference>
<dbReference type="EMBL" id="CP003538">
    <property type="protein sequence ID" value="AGH97844.1"/>
    <property type="molecule type" value="Genomic_DNA"/>
</dbReference>
<protein>
    <recommendedName>
        <fullName evidence="1">Peptidoglycan binding-like domain-containing protein</fullName>
    </recommendedName>
</protein>
<accession>M4VXC3</accession>
<evidence type="ECO:0000259" key="1">
    <source>
        <dbReference type="Pfam" id="PF01471"/>
    </source>
</evidence>
<dbReference type="InterPro" id="IPR036366">
    <property type="entry name" value="PGBDSf"/>
</dbReference>
<dbReference type="OrthoDB" id="4446543at2"/>
<dbReference type="KEGG" id="man:A11S_1026"/>
<dbReference type="RefSeq" id="WP_015467389.1">
    <property type="nucleotide sequence ID" value="NC_020812.1"/>
</dbReference>
<dbReference type="AlphaFoldDB" id="M4VXC3"/>
<organism evidence="2 3">
    <name type="scientific">Micavibrio aeruginosavorus EPB</name>
    <dbReference type="NCBI Taxonomy" id="349215"/>
    <lineage>
        <taxon>Bacteria</taxon>
        <taxon>Pseudomonadati</taxon>
        <taxon>Bdellovibrionota</taxon>
        <taxon>Bdellovibrionia</taxon>
        <taxon>Bdellovibrionales</taxon>
        <taxon>Pseudobdellovibrionaceae</taxon>
        <taxon>Micavibrio</taxon>
    </lineage>
</organism>
<sequence length="318" mass="35388">MKIELNKTFRPNSKVDEFDTRQIKKALNRLGYYTPYEKTGITGMADRTVFDALKKFQRDHGLTATGAAQPDDETIASLNAQISKEPEGTYIWRSVEDNKVRSSHAAYNRTERAWSDSPDPGEDFNCRCWAESQNSLGLTQTVTSTIQDNARPWGNVEFIWHFYFGFGKSTELSEMGLLGAVIQQAQRLMFDRVKSQIADKAKTIGSGTFSGSWNNSYEFRDLVYALGKVTISGHFSGTVSRKNNILAINATAEYEFYDEFTDPLSVRQLVLGTSKVATLPPSLLGGAVLLTTDLMGHPFVTTGQWTTKIAGTISLSEK</sequence>
<dbReference type="SUPFAM" id="SSF47090">
    <property type="entry name" value="PGBD-like"/>
    <property type="match status" value="1"/>
</dbReference>